<organism evidence="4 5">
    <name type="scientific">Pogonomyrmex barbatus</name>
    <name type="common">red harvester ant</name>
    <dbReference type="NCBI Taxonomy" id="144034"/>
    <lineage>
        <taxon>Eukaryota</taxon>
        <taxon>Metazoa</taxon>
        <taxon>Ecdysozoa</taxon>
        <taxon>Arthropoda</taxon>
        <taxon>Hexapoda</taxon>
        <taxon>Insecta</taxon>
        <taxon>Pterygota</taxon>
        <taxon>Neoptera</taxon>
        <taxon>Endopterygota</taxon>
        <taxon>Hymenoptera</taxon>
        <taxon>Apocrita</taxon>
        <taxon>Aculeata</taxon>
        <taxon>Formicoidea</taxon>
        <taxon>Formicidae</taxon>
        <taxon>Myrmicinae</taxon>
        <taxon>Pogonomyrmex</taxon>
    </lineage>
</organism>
<dbReference type="InterPro" id="IPR036322">
    <property type="entry name" value="WD40_repeat_dom_sf"/>
</dbReference>
<sequence length="539" mass="61469">MGESTNYHGNHRTVASRYREVRPMPRDCGVQGKVPRRGGHRVAVALPRPVVFSPPVFVPRKWLLTSTPHTVINEDPEQCKERKFQYSNYVRMGTCPKQICLGDRFLPCRRGYSFEAAHYLLTQDNIEEDTSTIDVCKQVDSLNVMYGRAALRAAIIKEGFIPDRILNFSDPTVRSQKPLYPECEKKGSWKCAPRKKRLIGSAEKMLTISVCDEIYTIDWSCNDTIAVGFDIMVEIHKCKNGVMLSSYTAESPYKNYIKTIKFSNDGSKLAMHFRSSYISTLMLHDLENKFLWDTFCKCFVETVNYCTVICICWSAYDRHILTGCTCGKISAYASDTGKCLWSKLVHTAPILVLSFSPNFKYLVSSGKDKIVRIFSWPELIPCFDVEFFKIVEAVAWHPHVSGLLCIGGGRNGSLSLWNVNNATMTAYVTPKFNGHVKNLAWNKLSGELVVHWTYREGNKRCTIVPVLANFNRIVDVLPLDNKINFLRFNATHDQLITCSGTVFSIWNFFGNEKPIQKRCVPLYNSTRWRQGVIVHNPIR</sequence>
<dbReference type="KEGG" id="pbar:105426853"/>
<feature type="repeat" description="WD" evidence="3">
    <location>
        <begin position="346"/>
        <end position="375"/>
    </location>
</feature>
<proteinExistence type="predicted"/>
<keyword evidence="1 3" id="KW-0853">WD repeat</keyword>
<dbReference type="SUPFAM" id="SSF50978">
    <property type="entry name" value="WD40 repeat-like"/>
    <property type="match status" value="1"/>
</dbReference>
<evidence type="ECO:0000313" key="4">
    <source>
        <dbReference type="Proteomes" id="UP000504615"/>
    </source>
</evidence>
<dbReference type="GO" id="GO:0010997">
    <property type="term" value="F:anaphase-promoting complex binding"/>
    <property type="evidence" value="ECO:0007669"/>
    <property type="project" value="InterPro"/>
</dbReference>
<dbReference type="Proteomes" id="UP000504615">
    <property type="component" value="Unplaced"/>
</dbReference>
<dbReference type="Gene3D" id="2.130.10.10">
    <property type="entry name" value="YVTN repeat-like/Quinoprotein amine dehydrogenase"/>
    <property type="match status" value="1"/>
</dbReference>
<dbReference type="OrthoDB" id="10263272at2759"/>
<keyword evidence="4" id="KW-1185">Reference proteome</keyword>
<dbReference type="InterPro" id="IPR001680">
    <property type="entry name" value="WD40_rpt"/>
</dbReference>
<dbReference type="GO" id="GO:0031145">
    <property type="term" value="P:anaphase-promoting complex-dependent catabolic process"/>
    <property type="evidence" value="ECO:0007669"/>
    <property type="project" value="TreeGrafter"/>
</dbReference>
<dbReference type="Pfam" id="PF00400">
    <property type="entry name" value="WD40"/>
    <property type="match status" value="1"/>
</dbReference>
<reference evidence="5" key="1">
    <citation type="submission" date="2025-08" db="UniProtKB">
        <authorList>
            <consortium name="RefSeq"/>
        </authorList>
    </citation>
    <scope>IDENTIFICATION</scope>
</reference>
<dbReference type="GO" id="GO:0005680">
    <property type="term" value="C:anaphase-promoting complex"/>
    <property type="evidence" value="ECO:0007669"/>
    <property type="project" value="TreeGrafter"/>
</dbReference>
<accession>A0A6I9W830</accession>
<evidence type="ECO:0000256" key="2">
    <source>
        <dbReference type="ARBA" id="ARBA00022737"/>
    </source>
</evidence>
<dbReference type="AlphaFoldDB" id="A0A6I9W830"/>
<evidence type="ECO:0000256" key="1">
    <source>
        <dbReference type="ARBA" id="ARBA00022574"/>
    </source>
</evidence>
<dbReference type="GO" id="GO:1990757">
    <property type="term" value="F:ubiquitin ligase activator activity"/>
    <property type="evidence" value="ECO:0007669"/>
    <property type="project" value="TreeGrafter"/>
</dbReference>
<evidence type="ECO:0000313" key="5">
    <source>
        <dbReference type="RefSeq" id="XP_011636558.1"/>
    </source>
</evidence>
<evidence type="ECO:0000256" key="3">
    <source>
        <dbReference type="PROSITE-ProRule" id="PRU00221"/>
    </source>
</evidence>
<dbReference type="PROSITE" id="PS50082">
    <property type="entry name" value="WD_REPEATS_2"/>
    <property type="match status" value="1"/>
</dbReference>
<dbReference type="GeneID" id="105426853"/>
<dbReference type="SMART" id="SM00320">
    <property type="entry name" value="WD40"/>
    <property type="match status" value="4"/>
</dbReference>
<gene>
    <name evidence="5" type="primary">LOC105426853</name>
</gene>
<dbReference type="InterPro" id="IPR015943">
    <property type="entry name" value="WD40/YVTN_repeat-like_dom_sf"/>
</dbReference>
<dbReference type="InterPro" id="IPR033010">
    <property type="entry name" value="Cdc20/Fizzy"/>
</dbReference>
<dbReference type="RefSeq" id="XP_011636558.1">
    <property type="nucleotide sequence ID" value="XM_011638256.1"/>
</dbReference>
<dbReference type="GO" id="GO:1905786">
    <property type="term" value="P:positive regulation of anaphase-promoting complex-dependent catabolic process"/>
    <property type="evidence" value="ECO:0007669"/>
    <property type="project" value="TreeGrafter"/>
</dbReference>
<dbReference type="PANTHER" id="PTHR19918:SF52">
    <property type="entry name" value="PROTEIN CORTEX"/>
    <property type="match status" value="1"/>
</dbReference>
<keyword evidence="2" id="KW-0677">Repeat</keyword>
<dbReference type="PANTHER" id="PTHR19918">
    <property type="entry name" value="CELL DIVISION CYCLE 20 CDC20 FIZZY -RELATED"/>
    <property type="match status" value="1"/>
</dbReference>
<protein>
    <submittedName>
        <fullName evidence="5">Protein cortex-like</fullName>
    </submittedName>
</protein>
<name>A0A6I9W830_9HYME</name>